<keyword evidence="2" id="KW-1185">Reference proteome</keyword>
<accession>A0A2P5CUM5</accession>
<dbReference type="EMBL" id="JXTB01000093">
    <property type="protein sequence ID" value="PON64759.1"/>
    <property type="molecule type" value="Genomic_DNA"/>
</dbReference>
<evidence type="ECO:0000313" key="2">
    <source>
        <dbReference type="Proteomes" id="UP000237105"/>
    </source>
</evidence>
<protein>
    <submittedName>
        <fullName evidence="1">Uncharacterized protein</fullName>
    </submittedName>
</protein>
<name>A0A2P5CUM5_PARAD</name>
<comment type="caution">
    <text evidence="1">The sequence shown here is derived from an EMBL/GenBank/DDBJ whole genome shotgun (WGS) entry which is preliminary data.</text>
</comment>
<sequence>MKYFQLLWTSLAQRSRTFVVLCCVVFDFNNLTQQPKEKDIKRQTSSLQAQLGLIKQILGKLQRKPSKSADNRDFRGSSAP</sequence>
<reference evidence="2" key="1">
    <citation type="submission" date="2016-06" db="EMBL/GenBank/DDBJ databases">
        <title>Parallel loss of symbiosis genes in relatives of nitrogen-fixing non-legume Parasponia.</title>
        <authorList>
            <person name="Van Velzen R."/>
            <person name="Holmer R."/>
            <person name="Bu F."/>
            <person name="Rutten L."/>
            <person name="Van Zeijl A."/>
            <person name="Liu W."/>
            <person name="Santuari L."/>
            <person name="Cao Q."/>
            <person name="Sharma T."/>
            <person name="Shen D."/>
            <person name="Roswanjaya Y."/>
            <person name="Wardhani T."/>
            <person name="Kalhor M.S."/>
            <person name="Jansen J."/>
            <person name="Van den Hoogen J."/>
            <person name="Gungor B."/>
            <person name="Hartog M."/>
            <person name="Hontelez J."/>
            <person name="Verver J."/>
            <person name="Yang W.-C."/>
            <person name="Schijlen E."/>
            <person name="Repin R."/>
            <person name="Schilthuizen M."/>
            <person name="Schranz E."/>
            <person name="Heidstra R."/>
            <person name="Miyata K."/>
            <person name="Fedorova E."/>
            <person name="Kohlen W."/>
            <person name="Bisseling T."/>
            <person name="Smit S."/>
            <person name="Geurts R."/>
        </authorList>
    </citation>
    <scope>NUCLEOTIDE SEQUENCE [LARGE SCALE GENOMIC DNA]</scope>
    <source>
        <strain evidence="2">cv. WU1-14</strain>
    </source>
</reference>
<organism evidence="1 2">
    <name type="scientific">Parasponia andersonii</name>
    <name type="common">Sponia andersonii</name>
    <dbReference type="NCBI Taxonomy" id="3476"/>
    <lineage>
        <taxon>Eukaryota</taxon>
        <taxon>Viridiplantae</taxon>
        <taxon>Streptophyta</taxon>
        <taxon>Embryophyta</taxon>
        <taxon>Tracheophyta</taxon>
        <taxon>Spermatophyta</taxon>
        <taxon>Magnoliopsida</taxon>
        <taxon>eudicotyledons</taxon>
        <taxon>Gunneridae</taxon>
        <taxon>Pentapetalae</taxon>
        <taxon>rosids</taxon>
        <taxon>fabids</taxon>
        <taxon>Rosales</taxon>
        <taxon>Cannabaceae</taxon>
        <taxon>Parasponia</taxon>
    </lineage>
</organism>
<evidence type="ECO:0000313" key="1">
    <source>
        <dbReference type="EMBL" id="PON64759.1"/>
    </source>
</evidence>
<dbReference type="AlphaFoldDB" id="A0A2P5CUM5"/>
<proteinExistence type="predicted"/>
<gene>
    <name evidence="1" type="ORF">PanWU01x14_122340</name>
</gene>
<dbReference type="Proteomes" id="UP000237105">
    <property type="component" value="Unassembled WGS sequence"/>
</dbReference>
<dbReference type="OrthoDB" id="10513051at2759"/>